<keyword evidence="3" id="KW-1003">Cell membrane</keyword>
<feature type="transmembrane region" description="Helical" evidence="11">
    <location>
        <begin position="12"/>
        <end position="35"/>
    </location>
</feature>
<evidence type="ECO:0000256" key="6">
    <source>
        <dbReference type="ARBA" id="ARBA00022692"/>
    </source>
</evidence>
<dbReference type="KEGG" id="tin:Tint_0643"/>
<evidence type="ECO:0000256" key="5">
    <source>
        <dbReference type="ARBA" id="ARBA00022519"/>
    </source>
</evidence>
<evidence type="ECO:0000256" key="2">
    <source>
        <dbReference type="ARBA" id="ARBA00021549"/>
    </source>
</evidence>
<accession>D5X5Z0</accession>
<dbReference type="AlphaFoldDB" id="D5X5Z0"/>
<protein>
    <recommendedName>
        <fullName evidence="2">Type II secretion system protein H</fullName>
    </recommendedName>
    <alternativeName>
        <fullName evidence="10">General secretion pathway protein H</fullName>
    </alternativeName>
</protein>
<dbReference type="InterPro" id="IPR012902">
    <property type="entry name" value="N_methyl_site"/>
</dbReference>
<evidence type="ECO:0000256" key="8">
    <source>
        <dbReference type="ARBA" id="ARBA00023136"/>
    </source>
</evidence>
<dbReference type="NCBIfam" id="TIGR02532">
    <property type="entry name" value="IV_pilin_GFxxxE"/>
    <property type="match status" value="1"/>
</dbReference>
<dbReference type="HOGENOM" id="CLU_1577775_0_0_4"/>
<dbReference type="PROSITE" id="PS00409">
    <property type="entry name" value="PROKAR_NTER_METHYL"/>
    <property type="match status" value="1"/>
</dbReference>
<evidence type="ECO:0000313" key="13">
    <source>
        <dbReference type="EMBL" id="ADG30043.1"/>
    </source>
</evidence>
<keyword evidence="5" id="KW-0997">Cell inner membrane</keyword>
<dbReference type="GO" id="GO:0015628">
    <property type="term" value="P:protein secretion by the type II secretion system"/>
    <property type="evidence" value="ECO:0007669"/>
    <property type="project" value="InterPro"/>
</dbReference>
<evidence type="ECO:0000259" key="12">
    <source>
        <dbReference type="Pfam" id="PF12019"/>
    </source>
</evidence>
<dbReference type="EMBL" id="CP002021">
    <property type="protein sequence ID" value="ADG30043.1"/>
    <property type="molecule type" value="Genomic_DNA"/>
</dbReference>
<evidence type="ECO:0000256" key="7">
    <source>
        <dbReference type="ARBA" id="ARBA00022989"/>
    </source>
</evidence>
<reference evidence="13" key="1">
    <citation type="submission" date="2010-04" db="EMBL/GenBank/DDBJ databases">
        <title>Complete sequence of Thiomonas intermedia K12.</title>
        <authorList>
            <consortium name="US DOE Joint Genome Institute"/>
            <person name="Lucas S."/>
            <person name="Copeland A."/>
            <person name="Lapidus A."/>
            <person name="Cheng J.-F."/>
            <person name="Bruce D."/>
            <person name="Goodwin L."/>
            <person name="Pitluck S."/>
            <person name="Davenport K."/>
            <person name="Detter J.C."/>
            <person name="Han C."/>
            <person name="Tapia R."/>
            <person name="Land M."/>
            <person name="Hauser L."/>
            <person name="Kyrpides N."/>
            <person name="Ovchinnikova G."/>
            <person name="Kerfeld C.A."/>
            <person name="Cannon G.C."/>
            <person name="Heinhorst S."/>
            <person name="Woyke T."/>
        </authorList>
    </citation>
    <scope>NUCLEOTIDE SEQUENCE [LARGE SCALE GENOMIC DNA]</scope>
    <source>
        <strain evidence="13">K12</strain>
    </source>
</reference>
<name>D5X5Z0_THIK1</name>
<comment type="subcellular location">
    <subcellularLocation>
        <location evidence="1">Cell inner membrane</location>
        <topology evidence="1">Single-pass membrane protein</topology>
    </subcellularLocation>
</comment>
<feature type="domain" description="General secretion pathway GspH" evidence="12">
    <location>
        <begin position="47"/>
        <end position="159"/>
    </location>
</feature>
<comment type="similarity">
    <text evidence="9">Belongs to the GSP H family.</text>
</comment>
<dbReference type="InterPro" id="IPR045584">
    <property type="entry name" value="Pilin-like"/>
</dbReference>
<keyword evidence="4" id="KW-0488">Methylation</keyword>
<proteinExistence type="inferred from homology"/>
<evidence type="ECO:0000256" key="3">
    <source>
        <dbReference type="ARBA" id="ARBA00022475"/>
    </source>
</evidence>
<keyword evidence="7 11" id="KW-1133">Transmembrane helix</keyword>
<dbReference type="Gene3D" id="3.30.700.10">
    <property type="entry name" value="Glycoprotein, Type 4 Pilin"/>
    <property type="match status" value="1"/>
</dbReference>
<evidence type="ECO:0000256" key="10">
    <source>
        <dbReference type="ARBA" id="ARBA00030775"/>
    </source>
</evidence>
<organism evidence="13">
    <name type="scientific">Thiomonas intermedia (strain K12)</name>
    <name type="common">Thiobacillus intermedius</name>
    <dbReference type="NCBI Taxonomy" id="75379"/>
    <lineage>
        <taxon>Bacteria</taxon>
        <taxon>Pseudomonadati</taxon>
        <taxon>Pseudomonadota</taxon>
        <taxon>Betaproteobacteria</taxon>
        <taxon>Burkholderiales</taxon>
        <taxon>Thiomonas</taxon>
    </lineage>
</organism>
<dbReference type="BioCyc" id="TINT75379:TINT_RS03225-MONOMER"/>
<gene>
    <name evidence="13" type="ordered locus">Tint_0643</name>
</gene>
<dbReference type="GO" id="GO:0015627">
    <property type="term" value="C:type II protein secretion system complex"/>
    <property type="evidence" value="ECO:0007669"/>
    <property type="project" value="InterPro"/>
</dbReference>
<dbReference type="STRING" id="75379.Tint_0643"/>
<evidence type="ECO:0000256" key="11">
    <source>
        <dbReference type="SAM" id="Phobius"/>
    </source>
</evidence>
<dbReference type="SUPFAM" id="SSF54523">
    <property type="entry name" value="Pili subunits"/>
    <property type="match status" value="1"/>
</dbReference>
<dbReference type="Pfam" id="PF07963">
    <property type="entry name" value="N_methyl"/>
    <property type="match status" value="1"/>
</dbReference>
<dbReference type="eggNOG" id="COG4970">
    <property type="taxonomic scope" value="Bacteria"/>
</dbReference>
<sequence>MSLIKSRQTGFTLIEMMVTIAIAALLGLMVVPNLVSMVDSGKTSVLVNKFPQDVAWARNQAVTTQQPVEIDLTGIAANACTWNTLVGAQTSNEHSMSLQQFNAQYPNVTCIIGNPPATGKLVFDSQGFISDGNGNAAAPTITLRAAQGQTWTLQILASGSVILNSNTAS</sequence>
<keyword evidence="6 11" id="KW-0812">Transmembrane</keyword>
<keyword evidence="8 11" id="KW-0472">Membrane</keyword>
<dbReference type="GO" id="GO:0005886">
    <property type="term" value="C:plasma membrane"/>
    <property type="evidence" value="ECO:0007669"/>
    <property type="project" value="UniProtKB-SubCell"/>
</dbReference>
<evidence type="ECO:0000256" key="1">
    <source>
        <dbReference type="ARBA" id="ARBA00004377"/>
    </source>
</evidence>
<dbReference type="Pfam" id="PF12019">
    <property type="entry name" value="GspH"/>
    <property type="match status" value="1"/>
</dbReference>
<evidence type="ECO:0000256" key="4">
    <source>
        <dbReference type="ARBA" id="ARBA00022481"/>
    </source>
</evidence>
<evidence type="ECO:0000256" key="9">
    <source>
        <dbReference type="ARBA" id="ARBA00025772"/>
    </source>
</evidence>
<dbReference type="InterPro" id="IPR022346">
    <property type="entry name" value="T2SS_GspH"/>
</dbReference>